<name>A0ACA9PS34_9GLOM</name>
<proteinExistence type="predicted"/>
<reference evidence="1" key="1">
    <citation type="submission" date="2021-06" db="EMBL/GenBank/DDBJ databases">
        <authorList>
            <person name="Kallberg Y."/>
            <person name="Tangrot J."/>
            <person name="Rosling A."/>
        </authorList>
    </citation>
    <scope>NUCLEOTIDE SEQUENCE</scope>
    <source>
        <strain evidence="1">MA461A</strain>
    </source>
</reference>
<protein>
    <submittedName>
        <fullName evidence="1">7713_t:CDS:1</fullName>
    </submittedName>
</protein>
<comment type="caution">
    <text evidence="1">The sequence shown here is derived from an EMBL/GenBank/DDBJ whole genome shotgun (WGS) entry which is preliminary data.</text>
</comment>
<keyword evidence="2" id="KW-1185">Reference proteome</keyword>
<evidence type="ECO:0000313" key="1">
    <source>
        <dbReference type="EMBL" id="CAG8718489.1"/>
    </source>
</evidence>
<accession>A0ACA9PS34</accession>
<sequence length="78" mass="8576">DNTNQNNSTSTTKTISNNKEKTSTRSLKGYITGSISTAVSRLHKPNKRSTAQVNILDIILLTKIPRLAATKISQIYTN</sequence>
<feature type="non-terminal residue" evidence="1">
    <location>
        <position position="1"/>
    </location>
</feature>
<evidence type="ECO:0000313" key="2">
    <source>
        <dbReference type="Proteomes" id="UP000789920"/>
    </source>
</evidence>
<gene>
    <name evidence="1" type="ORF">RPERSI_LOCUS11095</name>
</gene>
<dbReference type="Proteomes" id="UP000789920">
    <property type="component" value="Unassembled WGS sequence"/>
</dbReference>
<organism evidence="1 2">
    <name type="scientific">Racocetra persica</name>
    <dbReference type="NCBI Taxonomy" id="160502"/>
    <lineage>
        <taxon>Eukaryota</taxon>
        <taxon>Fungi</taxon>
        <taxon>Fungi incertae sedis</taxon>
        <taxon>Mucoromycota</taxon>
        <taxon>Glomeromycotina</taxon>
        <taxon>Glomeromycetes</taxon>
        <taxon>Diversisporales</taxon>
        <taxon>Gigasporaceae</taxon>
        <taxon>Racocetra</taxon>
    </lineage>
</organism>
<dbReference type="EMBL" id="CAJVQC010022548">
    <property type="protein sequence ID" value="CAG8718489.1"/>
    <property type="molecule type" value="Genomic_DNA"/>
</dbReference>